<evidence type="ECO:0000256" key="2">
    <source>
        <dbReference type="ARBA" id="ARBA00023009"/>
    </source>
</evidence>
<proteinExistence type="predicted"/>
<evidence type="ECO:0000313" key="4">
    <source>
        <dbReference type="EMBL" id="DAF99871.1"/>
    </source>
</evidence>
<keyword evidence="2" id="KW-1162">Viral penetration into host cytoplasm</keyword>
<keyword evidence="2" id="KW-1160">Virus entry into host cell</keyword>
<dbReference type="EMBL" id="BK016174">
    <property type="protein sequence ID" value="DAF99871.1"/>
    <property type="molecule type" value="Genomic_DNA"/>
</dbReference>
<reference evidence="4" key="1">
    <citation type="journal article" date="2021" name="Proc. Natl. Acad. Sci. U.S.A.">
        <title>A Catalog of Tens of Thousands of Viruses from Human Metagenomes Reveals Hidden Associations with Chronic Diseases.</title>
        <authorList>
            <person name="Tisza M.J."/>
            <person name="Buck C.B."/>
        </authorList>
    </citation>
    <scope>NUCLEOTIDE SEQUENCE</scope>
    <source>
        <strain evidence="4">CtJT77</strain>
    </source>
</reference>
<keyword evidence="1" id="KW-1188">Viral release from host cell</keyword>
<evidence type="ECO:0000256" key="3">
    <source>
        <dbReference type="ARBA" id="ARBA00023219"/>
    </source>
</evidence>
<protein>
    <submittedName>
        <fullName evidence="4">Portal protein</fullName>
    </submittedName>
</protein>
<sequence length="433" mass="49892">MWRSKPIVMRLIKEVIPVAFPFERFKSAWNAFMGRDPTVTKYWYGGSGTRPDRTRHRIQNERSIINSIYNRMAVDSSSIDIKHVRLNNDGNYDETINSHLNDVLTKEANIDQTGRALIRDVVYSMLDEGCIALVPTDTTADPDITESYEVLEARVGKVVEWYPQEVRVEVYNETTGKKEEVVVNKRYTPIIENPFYSIMNEPNSTLQRLLRVLNQLDRVNEQNSAGKMDLIIQLPYPTKSEARKREAEHRRKNLEEQLSGSQYGVGYIDASEKVIQLNRSVENNLWNQAKELKEELFNQLGMTMEILNGTADEKTMLNYYSRVIEPILTAIIEELERKWISKTAQSQGQAVRFFRDPFKLVPISNIADIADKFTRNCIMTSNEMRSKIGLVPSKDPKADQLINSNLNQPEEESKETKVVNGEEKIDLSQFKIS</sequence>
<organism evidence="4">
    <name type="scientific">Siphoviridae sp. ctJT77</name>
    <dbReference type="NCBI Taxonomy" id="2825432"/>
    <lineage>
        <taxon>Viruses</taxon>
        <taxon>Duplodnaviria</taxon>
        <taxon>Heunggongvirae</taxon>
        <taxon>Uroviricota</taxon>
        <taxon>Caudoviricetes</taxon>
    </lineage>
</organism>
<keyword evidence="1" id="KW-0118">Viral capsid assembly</keyword>
<accession>A0A8S5UZF8</accession>
<keyword evidence="2" id="KW-1171">Viral genome ejection through host cell envelope</keyword>
<dbReference type="InterPro" id="IPR006944">
    <property type="entry name" value="Phage/GTA_portal"/>
</dbReference>
<evidence type="ECO:0000256" key="1">
    <source>
        <dbReference type="ARBA" id="ARBA00022950"/>
    </source>
</evidence>
<keyword evidence="3" id="KW-0231">Viral genome packaging</keyword>
<name>A0A8S5UZF8_9CAUD</name>
<dbReference type="Pfam" id="PF04860">
    <property type="entry name" value="Phage_portal"/>
    <property type="match status" value="1"/>
</dbReference>